<protein>
    <recommendedName>
        <fullName evidence="4 5">Large ribosomal subunit protein bL28</fullName>
    </recommendedName>
</protein>
<dbReference type="EMBL" id="QGGO01000021">
    <property type="protein sequence ID" value="PWK22127.1"/>
    <property type="molecule type" value="Genomic_DNA"/>
</dbReference>
<dbReference type="Proteomes" id="UP000245489">
    <property type="component" value="Unassembled WGS sequence"/>
</dbReference>
<keyword evidence="2 5" id="KW-0689">Ribosomal protein</keyword>
<dbReference type="InterPro" id="IPR001383">
    <property type="entry name" value="Ribosomal_bL28_bact-type"/>
</dbReference>
<evidence type="ECO:0000256" key="3">
    <source>
        <dbReference type="ARBA" id="ARBA00023274"/>
    </source>
</evidence>
<dbReference type="Gene3D" id="2.30.170.40">
    <property type="entry name" value="Ribosomal protein L28/L24"/>
    <property type="match status" value="1"/>
</dbReference>
<reference evidence="6 7" key="1">
    <citation type="submission" date="2018-05" db="EMBL/GenBank/DDBJ databases">
        <title>Genomic Encyclopedia of Archaeal and Bacterial Type Strains, Phase II (KMG-II): from individual species to whole genera.</title>
        <authorList>
            <person name="Goeker M."/>
        </authorList>
    </citation>
    <scope>NUCLEOTIDE SEQUENCE [LARGE SCALE GENOMIC DNA]</scope>
    <source>
        <strain evidence="6 7">DSM 22214</strain>
    </source>
</reference>
<evidence type="ECO:0000256" key="5">
    <source>
        <dbReference type="HAMAP-Rule" id="MF_00373"/>
    </source>
</evidence>
<evidence type="ECO:0000313" key="6">
    <source>
        <dbReference type="EMBL" id="PWK22127.1"/>
    </source>
</evidence>
<dbReference type="OrthoDB" id="9805609at2"/>
<dbReference type="FunFam" id="2.30.170.40:FF:000001">
    <property type="entry name" value="50S ribosomal protein L28"/>
    <property type="match status" value="1"/>
</dbReference>
<name>A0A316DUX6_9BACT</name>
<evidence type="ECO:0000313" key="7">
    <source>
        <dbReference type="Proteomes" id="UP000245489"/>
    </source>
</evidence>
<dbReference type="Pfam" id="PF00830">
    <property type="entry name" value="Ribosomal_L28"/>
    <property type="match status" value="1"/>
</dbReference>
<dbReference type="AlphaFoldDB" id="A0A316DUX6"/>
<evidence type="ECO:0000256" key="2">
    <source>
        <dbReference type="ARBA" id="ARBA00022980"/>
    </source>
</evidence>
<dbReference type="GO" id="GO:0003735">
    <property type="term" value="F:structural constituent of ribosome"/>
    <property type="evidence" value="ECO:0007669"/>
    <property type="project" value="InterPro"/>
</dbReference>
<dbReference type="SUPFAM" id="SSF143800">
    <property type="entry name" value="L28p-like"/>
    <property type="match status" value="1"/>
</dbReference>
<dbReference type="PANTHER" id="PTHR13528:SF2">
    <property type="entry name" value="LARGE RIBOSOMAL SUBUNIT PROTEIN BL28M"/>
    <property type="match status" value="1"/>
</dbReference>
<dbReference type="InterPro" id="IPR026569">
    <property type="entry name" value="Ribosomal_bL28"/>
</dbReference>
<dbReference type="InterPro" id="IPR037147">
    <property type="entry name" value="Ribosomal_bL28_sf"/>
</dbReference>
<dbReference type="GO" id="GO:0006412">
    <property type="term" value="P:translation"/>
    <property type="evidence" value="ECO:0007669"/>
    <property type="project" value="UniProtKB-UniRule"/>
</dbReference>
<dbReference type="GO" id="GO:1990904">
    <property type="term" value="C:ribonucleoprotein complex"/>
    <property type="evidence" value="ECO:0007669"/>
    <property type="project" value="UniProtKB-KW"/>
</dbReference>
<comment type="caution">
    <text evidence="6">The sequence shown here is derived from an EMBL/GenBank/DDBJ whole genome shotgun (WGS) entry which is preliminary data.</text>
</comment>
<accession>A0A316DUX6</accession>
<gene>
    <name evidence="5" type="primary">rpmB</name>
    <name evidence="6" type="ORF">LV89_03512</name>
</gene>
<dbReference type="NCBIfam" id="TIGR00009">
    <property type="entry name" value="L28"/>
    <property type="match status" value="1"/>
</dbReference>
<sequence>MAKVCQLTGKKTQVGNNVSHANNKTKRKFYPNLHTKKFFLESEGVWVQLKVSGKAIRTINKKGLEASLIAAARKGTLSL</sequence>
<proteinExistence type="inferred from homology"/>
<dbReference type="InterPro" id="IPR034704">
    <property type="entry name" value="Ribosomal_bL28/bL31-like_sf"/>
</dbReference>
<comment type="similarity">
    <text evidence="1 5">Belongs to the bacterial ribosomal protein bL28 family.</text>
</comment>
<dbReference type="RefSeq" id="WP_109744203.1">
    <property type="nucleotide sequence ID" value="NZ_QGGO01000021.1"/>
</dbReference>
<keyword evidence="3 5" id="KW-0687">Ribonucleoprotein</keyword>
<keyword evidence="7" id="KW-1185">Reference proteome</keyword>
<dbReference type="HAMAP" id="MF_00373">
    <property type="entry name" value="Ribosomal_bL28"/>
    <property type="match status" value="1"/>
</dbReference>
<organism evidence="6 7">
    <name type="scientific">Arcicella aurantiaca</name>
    <dbReference type="NCBI Taxonomy" id="591202"/>
    <lineage>
        <taxon>Bacteria</taxon>
        <taxon>Pseudomonadati</taxon>
        <taxon>Bacteroidota</taxon>
        <taxon>Cytophagia</taxon>
        <taxon>Cytophagales</taxon>
        <taxon>Flectobacillaceae</taxon>
        <taxon>Arcicella</taxon>
    </lineage>
</organism>
<dbReference type="PANTHER" id="PTHR13528">
    <property type="entry name" value="39S RIBOSOMAL PROTEIN L28, MITOCHONDRIAL"/>
    <property type="match status" value="1"/>
</dbReference>
<evidence type="ECO:0000256" key="4">
    <source>
        <dbReference type="ARBA" id="ARBA00035174"/>
    </source>
</evidence>
<dbReference type="GO" id="GO:0005840">
    <property type="term" value="C:ribosome"/>
    <property type="evidence" value="ECO:0007669"/>
    <property type="project" value="UniProtKB-KW"/>
</dbReference>
<evidence type="ECO:0000256" key="1">
    <source>
        <dbReference type="ARBA" id="ARBA00008760"/>
    </source>
</evidence>